<dbReference type="EMBL" id="JBHTKJ010000007">
    <property type="protein sequence ID" value="MFD1037370.1"/>
    <property type="molecule type" value="Genomic_DNA"/>
</dbReference>
<dbReference type="PROSITE" id="PS50042">
    <property type="entry name" value="CNMP_BINDING_3"/>
    <property type="match status" value="1"/>
</dbReference>
<feature type="domain" description="Cyclic nucleotide-binding" evidence="5">
    <location>
        <begin position="36"/>
        <end position="130"/>
    </location>
</feature>
<feature type="domain" description="HTH crp-type" evidence="6">
    <location>
        <begin position="144"/>
        <end position="217"/>
    </location>
</feature>
<name>A0ABW3LHF3_9BACI</name>
<dbReference type="Gene3D" id="1.10.10.10">
    <property type="entry name" value="Winged helix-like DNA-binding domain superfamily/Winged helix DNA-binding domain"/>
    <property type="match status" value="1"/>
</dbReference>
<dbReference type="Pfam" id="PF13545">
    <property type="entry name" value="HTH_Crp_2"/>
    <property type="match status" value="1"/>
</dbReference>
<dbReference type="CDD" id="cd00038">
    <property type="entry name" value="CAP_ED"/>
    <property type="match status" value="1"/>
</dbReference>
<dbReference type="SUPFAM" id="SSF51206">
    <property type="entry name" value="cAMP-binding domain-like"/>
    <property type="match status" value="1"/>
</dbReference>
<dbReference type="InterPro" id="IPR018490">
    <property type="entry name" value="cNMP-bd_dom_sf"/>
</dbReference>
<evidence type="ECO:0000256" key="1">
    <source>
        <dbReference type="ARBA" id="ARBA00023015"/>
    </source>
</evidence>
<organism evidence="7 8">
    <name type="scientific">Virgibacillus byunsanensis</name>
    <dbReference type="NCBI Taxonomy" id="570945"/>
    <lineage>
        <taxon>Bacteria</taxon>
        <taxon>Bacillati</taxon>
        <taxon>Bacillota</taxon>
        <taxon>Bacilli</taxon>
        <taxon>Bacillales</taxon>
        <taxon>Bacillaceae</taxon>
        <taxon>Virgibacillus</taxon>
    </lineage>
</organism>
<dbReference type="SMART" id="SM00419">
    <property type="entry name" value="HTH_CRP"/>
    <property type="match status" value="1"/>
</dbReference>
<keyword evidence="4" id="KW-0804">Transcription</keyword>
<evidence type="ECO:0000256" key="2">
    <source>
        <dbReference type="ARBA" id="ARBA00023125"/>
    </source>
</evidence>
<gene>
    <name evidence="7" type="ORF">ACFQ3N_02885</name>
</gene>
<dbReference type="Gene3D" id="2.60.120.10">
    <property type="entry name" value="Jelly Rolls"/>
    <property type="match status" value="1"/>
</dbReference>
<dbReference type="InterPro" id="IPR012318">
    <property type="entry name" value="HTH_CRP"/>
</dbReference>
<evidence type="ECO:0000313" key="7">
    <source>
        <dbReference type="EMBL" id="MFD1037370.1"/>
    </source>
</evidence>
<keyword evidence="1" id="KW-0805">Transcription regulation</keyword>
<evidence type="ECO:0000256" key="4">
    <source>
        <dbReference type="ARBA" id="ARBA00023163"/>
    </source>
</evidence>
<sequence length="224" mass="25525">MRLLTETISPWLENLDYDWGPFIEHSTIKELTSDIHIYDQGDRAETVFLVLSGRVRLFMLSSDGREKAISIAGKNCLMGENRVQNDKTYFENAVTASTVKIASVPYATFESVIYKHTKLMAQYIDLLNTKLRLATVYNLHLSYGSSIKRISDAFYHLAMNYGIKKNDGITIQIQFTHQELANLIGTSRVTVANTVNDLLRQQILVKKGKLYHIPELSKLINTTY</sequence>
<proteinExistence type="predicted"/>
<dbReference type="SUPFAM" id="SSF46785">
    <property type="entry name" value="Winged helix' DNA-binding domain"/>
    <property type="match status" value="1"/>
</dbReference>
<dbReference type="RefSeq" id="WP_390359362.1">
    <property type="nucleotide sequence ID" value="NZ_JBHTKJ010000007.1"/>
</dbReference>
<keyword evidence="2" id="KW-0238">DNA-binding</keyword>
<comment type="caution">
    <text evidence="7">The sequence shown here is derived from an EMBL/GenBank/DDBJ whole genome shotgun (WGS) entry which is preliminary data.</text>
</comment>
<evidence type="ECO:0000259" key="5">
    <source>
        <dbReference type="PROSITE" id="PS50042"/>
    </source>
</evidence>
<keyword evidence="3" id="KW-0010">Activator</keyword>
<dbReference type="InterPro" id="IPR000595">
    <property type="entry name" value="cNMP-bd_dom"/>
</dbReference>
<dbReference type="InterPro" id="IPR014710">
    <property type="entry name" value="RmlC-like_jellyroll"/>
</dbReference>
<dbReference type="Proteomes" id="UP001597040">
    <property type="component" value="Unassembled WGS sequence"/>
</dbReference>
<dbReference type="Pfam" id="PF00027">
    <property type="entry name" value="cNMP_binding"/>
    <property type="match status" value="1"/>
</dbReference>
<evidence type="ECO:0000313" key="8">
    <source>
        <dbReference type="Proteomes" id="UP001597040"/>
    </source>
</evidence>
<evidence type="ECO:0000259" key="6">
    <source>
        <dbReference type="PROSITE" id="PS51063"/>
    </source>
</evidence>
<dbReference type="InterPro" id="IPR036390">
    <property type="entry name" value="WH_DNA-bd_sf"/>
</dbReference>
<dbReference type="InterPro" id="IPR036388">
    <property type="entry name" value="WH-like_DNA-bd_sf"/>
</dbReference>
<dbReference type="PROSITE" id="PS51063">
    <property type="entry name" value="HTH_CRP_2"/>
    <property type="match status" value="1"/>
</dbReference>
<reference evidence="8" key="1">
    <citation type="journal article" date="2019" name="Int. J. Syst. Evol. Microbiol.">
        <title>The Global Catalogue of Microorganisms (GCM) 10K type strain sequencing project: providing services to taxonomists for standard genome sequencing and annotation.</title>
        <authorList>
            <consortium name="The Broad Institute Genomics Platform"/>
            <consortium name="The Broad Institute Genome Sequencing Center for Infectious Disease"/>
            <person name="Wu L."/>
            <person name="Ma J."/>
        </authorList>
    </citation>
    <scope>NUCLEOTIDE SEQUENCE [LARGE SCALE GENOMIC DNA]</scope>
    <source>
        <strain evidence="8">CCUG 56754</strain>
    </source>
</reference>
<accession>A0ABW3LHF3</accession>
<protein>
    <submittedName>
        <fullName evidence="7">Crp/Fnr family transcriptional regulator</fullName>
    </submittedName>
</protein>
<keyword evidence="8" id="KW-1185">Reference proteome</keyword>
<evidence type="ECO:0000256" key="3">
    <source>
        <dbReference type="ARBA" id="ARBA00023159"/>
    </source>
</evidence>